<dbReference type="AlphaFoldDB" id="A0AAN8WKR4"/>
<gene>
    <name evidence="2" type="ORF">SK128_011217</name>
</gene>
<dbReference type="Proteomes" id="UP001381693">
    <property type="component" value="Unassembled WGS sequence"/>
</dbReference>
<keyword evidence="1" id="KW-0732">Signal</keyword>
<feature type="non-terminal residue" evidence="2">
    <location>
        <position position="102"/>
    </location>
</feature>
<name>A0AAN8WKR4_HALRR</name>
<comment type="caution">
    <text evidence="2">The sequence shown here is derived from an EMBL/GenBank/DDBJ whole genome shotgun (WGS) entry which is preliminary data.</text>
</comment>
<protein>
    <submittedName>
        <fullName evidence="2">Uncharacterized protein</fullName>
    </submittedName>
</protein>
<keyword evidence="3" id="KW-1185">Reference proteome</keyword>
<feature type="signal peptide" evidence="1">
    <location>
        <begin position="1"/>
        <end position="23"/>
    </location>
</feature>
<proteinExistence type="predicted"/>
<feature type="chain" id="PRO_5042996373" evidence="1">
    <location>
        <begin position="24"/>
        <end position="102"/>
    </location>
</feature>
<reference evidence="2 3" key="1">
    <citation type="submission" date="2023-11" db="EMBL/GenBank/DDBJ databases">
        <title>Halocaridina rubra genome assembly.</title>
        <authorList>
            <person name="Smith C."/>
        </authorList>
    </citation>
    <scope>NUCLEOTIDE SEQUENCE [LARGE SCALE GENOMIC DNA]</scope>
    <source>
        <strain evidence="2">EP-1</strain>
        <tissue evidence="2">Whole</tissue>
    </source>
</reference>
<organism evidence="2 3">
    <name type="scientific">Halocaridina rubra</name>
    <name type="common">Hawaiian red shrimp</name>
    <dbReference type="NCBI Taxonomy" id="373956"/>
    <lineage>
        <taxon>Eukaryota</taxon>
        <taxon>Metazoa</taxon>
        <taxon>Ecdysozoa</taxon>
        <taxon>Arthropoda</taxon>
        <taxon>Crustacea</taxon>
        <taxon>Multicrustacea</taxon>
        <taxon>Malacostraca</taxon>
        <taxon>Eumalacostraca</taxon>
        <taxon>Eucarida</taxon>
        <taxon>Decapoda</taxon>
        <taxon>Pleocyemata</taxon>
        <taxon>Caridea</taxon>
        <taxon>Atyoidea</taxon>
        <taxon>Atyidae</taxon>
        <taxon>Halocaridina</taxon>
    </lineage>
</organism>
<accession>A0AAN8WKR4</accession>
<evidence type="ECO:0000313" key="2">
    <source>
        <dbReference type="EMBL" id="KAK7066812.1"/>
    </source>
</evidence>
<dbReference type="EMBL" id="JAXCGZ010019014">
    <property type="protein sequence ID" value="KAK7066812.1"/>
    <property type="molecule type" value="Genomic_DNA"/>
</dbReference>
<evidence type="ECO:0000313" key="3">
    <source>
        <dbReference type="Proteomes" id="UP001381693"/>
    </source>
</evidence>
<evidence type="ECO:0000256" key="1">
    <source>
        <dbReference type="SAM" id="SignalP"/>
    </source>
</evidence>
<sequence>MKTSKRVLYIACFLAYTAYRTGANTPIGVQQQLLATTAAPSTGGQNVAGGSSDLKVLSTEVSKESTGEGGHERYPVAVIDFVRVQTPFIIGLWIFCAALGKI</sequence>